<dbReference type="EMBL" id="BGZK01000791">
    <property type="protein sequence ID" value="GBP60575.1"/>
    <property type="molecule type" value="Genomic_DNA"/>
</dbReference>
<sequence length="103" mass="12062">MISANGDEGQPLQRNVIYGYLTSRPPNPKKLRFRNRRDTLFEAKNGEKIISRSHKEIEHSKQTGYIPYKSGLYGAWRRERLRSGITYPGRELGMREKFQNCCN</sequence>
<comment type="caution">
    <text evidence="1">The sequence shown here is derived from an EMBL/GenBank/DDBJ whole genome shotgun (WGS) entry which is preliminary data.</text>
</comment>
<evidence type="ECO:0000313" key="2">
    <source>
        <dbReference type="Proteomes" id="UP000299102"/>
    </source>
</evidence>
<proteinExistence type="predicted"/>
<protein>
    <submittedName>
        <fullName evidence="1">Uncharacterized protein</fullName>
    </submittedName>
</protein>
<name>A0A4C1XEF8_EUMVA</name>
<dbReference type="Proteomes" id="UP000299102">
    <property type="component" value="Unassembled WGS sequence"/>
</dbReference>
<reference evidence="1 2" key="1">
    <citation type="journal article" date="2019" name="Commun. Biol.">
        <title>The bagworm genome reveals a unique fibroin gene that provides high tensile strength.</title>
        <authorList>
            <person name="Kono N."/>
            <person name="Nakamura H."/>
            <person name="Ohtoshi R."/>
            <person name="Tomita M."/>
            <person name="Numata K."/>
            <person name="Arakawa K."/>
        </authorList>
    </citation>
    <scope>NUCLEOTIDE SEQUENCE [LARGE SCALE GENOMIC DNA]</scope>
</reference>
<accession>A0A4C1XEF8</accession>
<evidence type="ECO:0000313" key="1">
    <source>
        <dbReference type="EMBL" id="GBP60575.1"/>
    </source>
</evidence>
<dbReference type="AlphaFoldDB" id="A0A4C1XEF8"/>
<organism evidence="1 2">
    <name type="scientific">Eumeta variegata</name>
    <name type="common">Bagworm moth</name>
    <name type="synonym">Eumeta japonica</name>
    <dbReference type="NCBI Taxonomy" id="151549"/>
    <lineage>
        <taxon>Eukaryota</taxon>
        <taxon>Metazoa</taxon>
        <taxon>Ecdysozoa</taxon>
        <taxon>Arthropoda</taxon>
        <taxon>Hexapoda</taxon>
        <taxon>Insecta</taxon>
        <taxon>Pterygota</taxon>
        <taxon>Neoptera</taxon>
        <taxon>Endopterygota</taxon>
        <taxon>Lepidoptera</taxon>
        <taxon>Glossata</taxon>
        <taxon>Ditrysia</taxon>
        <taxon>Tineoidea</taxon>
        <taxon>Psychidae</taxon>
        <taxon>Oiketicinae</taxon>
        <taxon>Eumeta</taxon>
    </lineage>
</organism>
<gene>
    <name evidence="1" type="ORF">EVAR_50939_1</name>
</gene>
<keyword evidence="2" id="KW-1185">Reference proteome</keyword>